<evidence type="ECO:0000313" key="2">
    <source>
        <dbReference type="EMBL" id="GES87344.1"/>
    </source>
</evidence>
<accession>A0A2Z6R3F1</accession>
<name>A0A2Z6R3F1_9GLOM</name>
<comment type="caution">
    <text evidence="1">The sequence shown here is derived from an EMBL/GenBank/DDBJ whole genome shotgun (WGS) entry which is preliminary data.</text>
</comment>
<organism evidence="1 3">
    <name type="scientific">Rhizophagus clarus</name>
    <dbReference type="NCBI Taxonomy" id="94130"/>
    <lineage>
        <taxon>Eukaryota</taxon>
        <taxon>Fungi</taxon>
        <taxon>Fungi incertae sedis</taxon>
        <taxon>Mucoromycota</taxon>
        <taxon>Glomeromycotina</taxon>
        <taxon>Glomeromycetes</taxon>
        <taxon>Glomerales</taxon>
        <taxon>Glomeraceae</taxon>
        <taxon>Rhizophagus</taxon>
    </lineage>
</organism>
<sequence>MYNGDGSQQDMFKIVDRYTDDVKNAFIVINSYLRRDEFIVFDFTRPEDDTLAIRLRFNTPLNLQKKIEVRQKHKKKSTSANE</sequence>
<proteinExistence type="predicted"/>
<dbReference type="Proteomes" id="UP000247702">
    <property type="component" value="Unassembled WGS sequence"/>
</dbReference>
<dbReference type="EMBL" id="BEXD01001136">
    <property type="protein sequence ID" value="GBB92539.1"/>
    <property type="molecule type" value="Genomic_DNA"/>
</dbReference>
<reference evidence="2" key="2">
    <citation type="submission" date="2019-10" db="EMBL/GenBank/DDBJ databases">
        <title>Conservation and host-specific expression of non-tandemly repeated heterogenous ribosome RNA gene in arbuscular mycorrhizal fungi.</title>
        <authorList>
            <person name="Maeda T."/>
            <person name="Kobayashi Y."/>
            <person name="Nakagawa T."/>
            <person name="Ezawa T."/>
            <person name="Yamaguchi K."/>
            <person name="Bino T."/>
            <person name="Nishimoto Y."/>
            <person name="Shigenobu S."/>
            <person name="Kawaguchi M."/>
        </authorList>
    </citation>
    <scope>NUCLEOTIDE SEQUENCE</scope>
    <source>
        <strain evidence="2">HR1</strain>
    </source>
</reference>
<gene>
    <name evidence="2" type="ORF">RCL2_001434100</name>
    <name evidence="1" type="ORF">RclHR1_02020021</name>
</gene>
<dbReference type="EMBL" id="BLAL01000165">
    <property type="protein sequence ID" value="GES87344.1"/>
    <property type="molecule type" value="Genomic_DNA"/>
</dbReference>
<protein>
    <submittedName>
        <fullName evidence="1">Uncharacterized protein</fullName>
    </submittedName>
</protein>
<evidence type="ECO:0000313" key="3">
    <source>
        <dbReference type="Proteomes" id="UP000247702"/>
    </source>
</evidence>
<dbReference type="STRING" id="94130.A0A2Z6R3F1"/>
<keyword evidence="3" id="KW-1185">Reference proteome</keyword>
<evidence type="ECO:0000313" key="1">
    <source>
        <dbReference type="EMBL" id="GBB92539.1"/>
    </source>
</evidence>
<dbReference type="AlphaFoldDB" id="A0A2Z6R3F1"/>
<dbReference type="OrthoDB" id="2304771at2759"/>
<reference evidence="1 3" key="1">
    <citation type="submission" date="2017-11" db="EMBL/GenBank/DDBJ databases">
        <title>The genome of Rhizophagus clarus HR1 reveals common genetic basis of auxotrophy among arbuscular mycorrhizal fungi.</title>
        <authorList>
            <person name="Kobayashi Y."/>
        </authorList>
    </citation>
    <scope>NUCLEOTIDE SEQUENCE [LARGE SCALE GENOMIC DNA]</scope>
    <source>
        <strain evidence="1 3">HR1</strain>
    </source>
</reference>
<dbReference type="Proteomes" id="UP000615446">
    <property type="component" value="Unassembled WGS sequence"/>
</dbReference>